<evidence type="ECO:0000313" key="9">
    <source>
        <dbReference type="Proteomes" id="UP000286415"/>
    </source>
</evidence>
<dbReference type="PROSITE" id="PS00107">
    <property type="entry name" value="PROTEIN_KINASE_ATP"/>
    <property type="match status" value="1"/>
</dbReference>
<dbReference type="Pfam" id="PF00069">
    <property type="entry name" value="Pkinase"/>
    <property type="match status" value="1"/>
</dbReference>
<dbReference type="PROSITE" id="PS50011">
    <property type="entry name" value="PROTEIN_KINASE_DOM"/>
    <property type="match status" value="1"/>
</dbReference>
<evidence type="ECO:0000313" key="8">
    <source>
        <dbReference type="EMBL" id="KAG5444429.1"/>
    </source>
</evidence>
<dbReference type="GO" id="GO:0005524">
    <property type="term" value="F:ATP binding"/>
    <property type="evidence" value="ECO:0007669"/>
    <property type="project" value="UniProtKB-UniRule"/>
</dbReference>
<comment type="caution">
    <text evidence="8">The sequence shown here is derived from an EMBL/GenBank/DDBJ whole genome shotgun (WGS) entry which is preliminary data.</text>
</comment>
<dbReference type="GO" id="GO:0035556">
    <property type="term" value="P:intracellular signal transduction"/>
    <property type="evidence" value="ECO:0007669"/>
    <property type="project" value="TreeGrafter"/>
</dbReference>
<dbReference type="GO" id="GO:0004674">
    <property type="term" value="F:protein serine/threonine kinase activity"/>
    <property type="evidence" value="ECO:0007669"/>
    <property type="project" value="UniProtKB-KW"/>
</dbReference>
<feature type="binding site" evidence="6">
    <location>
        <position position="69"/>
    </location>
    <ligand>
        <name>ATP</name>
        <dbReference type="ChEBI" id="CHEBI:30616"/>
    </ligand>
</feature>
<evidence type="ECO:0000256" key="6">
    <source>
        <dbReference type="PROSITE-ProRule" id="PRU10141"/>
    </source>
</evidence>
<keyword evidence="5 6" id="KW-0067">ATP-binding</keyword>
<evidence type="ECO:0000259" key="7">
    <source>
        <dbReference type="PROSITE" id="PS50011"/>
    </source>
</evidence>
<sequence>MFSRVSFKTNSVNEDDEDTDPKLLKKNVTIKENTQFTRDYKIGEYLGSGKFGEVKRCEEIRTGSAFAAKFVPIAHKDDWESVQNEVAIMNKLRHPRLIQLYDAYAIKSEVVLVLELITGGELFERIIDEDFDLNETRCIRFMNEILQGVEYIHNQGVLHLDLK</sequence>
<dbReference type="Gene3D" id="3.30.200.20">
    <property type="entry name" value="Phosphorylase Kinase, domain 1"/>
    <property type="match status" value="1"/>
</dbReference>
<dbReference type="AlphaFoldDB" id="A0A8T1M629"/>
<dbReference type="Gene3D" id="1.10.510.10">
    <property type="entry name" value="Transferase(Phosphotransferase) domain 1"/>
    <property type="match status" value="1"/>
</dbReference>
<dbReference type="FunFam" id="3.30.200.20:FF:000042">
    <property type="entry name" value="Aurora kinase A"/>
    <property type="match status" value="1"/>
</dbReference>
<evidence type="ECO:0000256" key="5">
    <source>
        <dbReference type="ARBA" id="ARBA00022840"/>
    </source>
</evidence>
<gene>
    <name evidence="8" type="ORF">CSKR_110062</name>
</gene>
<dbReference type="GO" id="GO:0005634">
    <property type="term" value="C:nucleus"/>
    <property type="evidence" value="ECO:0007669"/>
    <property type="project" value="TreeGrafter"/>
</dbReference>
<dbReference type="EMBL" id="NIRI02000056">
    <property type="protein sequence ID" value="KAG5444429.1"/>
    <property type="molecule type" value="Genomic_DNA"/>
</dbReference>
<feature type="domain" description="Protein kinase" evidence="7">
    <location>
        <begin position="40"/>
        <end position="163"/>
    </location>
</feature>
<keyword evidence="4 8" id="KW-0418">Kinase</keyword>
<dbReference type="OrthoDB" id="10260894at2759"/>
<reference evidence="8 9" key="2">
    <citation type="journal article" date="2021" name="Genomics">
        <title>High-quality reference genome for Clonorchis sinensis.</title>
        <authorList>
            <person name="Young N.D."/>
            <person name="Stroehlein A.J."/>
            <person name="Kinkar L."/>
            <person name="Wang T."/>
            <person name="Sohn W.M."/>
            <person name="Chang B.C.H."/>
            <person name="Kaur P."/>
            <person name="Weisz D."/>
            <person name="Dudchenko O."/>
            <person name="Aiden E.L."/>
            <person name="Korhonen P.K."/>
            <person name="Gasser R.B."/>
        </authorList>
    </citation>
    <scope>NUCLEOTIDE SEQUENCE [LARGE SCALE GENOMIC DNA]</scope>
    <source>
        <strain evidence="8">Cs-k2</strain>
    </source>
</reference>
<dbReference type="InterPro" id="IPR011009">
    <property type="entry name" value="Kinase-like_dom_sf"/>
</dbReference>
<name>A0A8T1M629_CLOSI</name>
<dbReference type="Proteomes" id="UP000286415">
    <property type="component" value="Unassembled WGS sequence"/>
</dbReference>
<dbReference type="InterPro" id="IPR000719">
    <property type="entry name" value="Prot_kinase_dom"/>
</dbReference>
<evidence type="ECO:0000256" key="1">
    <source>
        <dbReference type="ARBA" id="ARBA00022527"/>
    </source>
</evidence>
<dbReference type="SMART" id="SM00220">
    <property type="entry name" value="S_TKc"/>
    <property type="match status" value="1"/>
</dbReference>
<dbReference type="GO" id="GO:0043065">
    <property type="term" value="P:positive regulation of apoptotic process"/>
    <property type="evidence" value="ECO:0007669"/>
    <property type="project" value="TreeGrafter"/>
</dbReference>
<dbReference type="PANTHER" id="PTHR24342:SF20">
    <property type="entry name" value="MYOSIN LIGHT CHAIN KINASE, SMOOTH MUSCLE"/>
    <property type="match status" value="1"/>
</dbReference>
<organism evidence="8 9">
    <name type="scientific">Clonorchis sinensis</name>
    <name type="common">Chinese liver fluke</name>
    <dbReference type="NCBI Taxonomy" id="79923"/>
    <lineage>
        <taxon>Eukaryota</taxon>
        <taxon>Metazoa</taxon>
        <taxon>Spiralia</taxon>
        <taxon>Lophotrochozoa</taxon>
        <taxon>Platyhelminthes</taxon>
        <taxon>Trematoda</taxon>
        <taxon>Digenea</taxon>
        <taxon>Opisthorchiida</taxon>
        <taxon>Opisthorchiata</taxon>
        <taxon>Opisthorchiidae</taxon>
        <taxon>Clonorchis</taxon>
    </lineage>
</organism>
<protein>
    <submittedName>
        <fullName evidence="8">Myosin light chain kinase, smooth muscle</fullName>
    </submittedName>
</protein>
<accession>A0A8T1M629</accession>
<dbReference type="InterPro" id="IPR017441">
    <property type="entry name" value="Protein_kinase_ATP_BS"/>
</dbReference>
<proteinExistence type="predicted"/>
<evidence type="ECO:0000256" key="4">
    <source>
        <dbReference type="ARBA" id="ARBA00022777"/>
    </source>
</evidence>
<keyword evidence="1" id="KW-0723">Serine/threonine-protein kinase</keyword>
<keyword evidence="9" id="KW-1185">Reference proteome</keyword>
<dbReference type="SUPFAM" id="SSF56112">
    <property type="entry name" value="Protein kinase-like (PK-like)"/>
    <property type="match status" value="1"/>
</dbReference>
<keyword evidence="2" id="KW-0808">Transferase</keyword>
<keyword evidence="3 6" id="KW-0547">Nucleotide-binding</keyword>
<evidence type="ECO:0000256" key="3">
    <source>
        <dbReference type="ARBA" id="ARBA00022741"/>
    </source>
</evidence>
<reference evidence="8 9" key="1">
    <citation type="journal article" date="2018" name="Biotechnol. Adv.">
        <title>Improved genomic resources and new bioinformatic workflow for the carcinogenic parasite Clonorchis sinensis: Biotechnological implications.</title>
        <authorList>
            <person name="Wang D."/>
            <person name="Korhonen P.K."/>
            <person name="Gasser R.B."/>
            <person name="Young N.D."/>
        </authorList>
    </citation>
    <scope>NUCLEOTIDE SEQUENCE [LARGE SCALE GENOMIC DNA]</scope>
    <source>
        <strain evidence="8">Cs-k2</strain>
    </source>
</reference>
<feature type="non-terminal residue" evidence="8">
    <location>
        <position position="163"/>
    </location>
</feature>
<dbReference type="PANTHER" id="PTHR24342">
    <property type="entry name" value="SERINE/THREONINE-PROTEIN KINASE 17"/>
    <property type="match status" value="1"/>
</dbReference>
<evidence type="ECO:0000256" key="2">
    <source>
        <dbReference type="ARBA" id="ARBA00022679"/>
    </source>
</evidence>